<dbReference type="PROSITE" id="PS00071">
    <property type="entry name" value="GAPDH"/>
    <property type="match status" value="1"/>
</dbReference>
<dbReference type="FunFam" id="3.30.360.10:FF:000002">
    <property type="entry name" value="Glyceraldehyde-3-phosphate dehydrogenase"/>
    <property type="match status" value="1"/>
</dbReference>
<dbReference type="GO" id="GO:0016620">
    <property type="term" value="F:oxidoreductase activity, acting on the aldehyde or oxo group of donors, NAD or NADP as acceptor"/>
    <property type="evidence" value="ECO:0007669"/>
    <property type="project" value="InterPro"/>
</dbReference>
<proteinExistence type="inferred from homology"/>
<evidence type="ECO:0000313" key="11">
    <source>
        <dbReference type="Proteomes" id="UP000663505"/>
    </source>
</evidence>
<dbReference type="Pfam" id="PF02800">
    <property type="entry name" value="Gp_dh_C"/>
    <property type="match status" value="1"/>
</dbReference>
<dbReference type="SMART" id="SM00846">
    <property type="entry name" value="Gp_dh_N"/>
    <property type="match status" value="1"/>
</dbReference>
<dbReference type="EC" id="1.2.1.-" evidence="8"/>
<dbReference type="PANTHER" id="PTHR43148">
    <property type="entry name" value="GLYCERALDEHYDE-3-PHOSPHATE DEHYDROGENASE 2"/>
    <property type="match status" value="1"/>
</dbReference>
<evidence type="ECO:0000256" key="2">
    <source>
        <dbReference type="ARBA" id="ARBA00023002"/>
    </source>
</evidence>
<sequence>MSVRVAINGFGRIGRMVFRRAMEVGDIDIVAVNGTADVDTCVHLLKYDSIHGPWRVPIVSHEDGIEVAGHFTRYFSTRNPEMLPWGNLDIDVVIEATGMFRTRDTMEVHLRQGAKRVILTAPAKSPGDADLTMVLGVNEDAYNPNEHYLVSAASCTTNCLAPVVKVLHDNFGIHHGMVTTVHSFTNDQNSLDNPHKDLRRARACTESLIPTSTGAAKAIGLVLPELSGRLNGVSVRVPTPNVSLIDLVAELAQPVSVEMVNLALQDAANGVLSGVLGYTEEPLVSVDFYGDSRSAVVDGLSTMVIADRTVKVLAWYDNEWGYSCRVVDLARHMGRSAADVGATSYDSYLTIRELDAEPESTNSFLRRVQSLA</sequence>
<dbReference type="AlphaFoldDB" id="A0A9X7W3C1"/>
<dbReference type="FunFam" id="3.40.50.720:FF:000001">
    <property type="entry name" value="Glyceraldehyde-3-phosphate dehydrogenase"/>
    <property type="match status" value="1"/>
</dbReference>
<feature type="active site" description="Nucleophile" evidence="3">
    <location>
        <position position="155"/>
    </location>
</feature>
<feature type="binding site" evidence="5">
    <location>
        <begin position="12"/>
        <end position="13"/>
    </location>
    <ligand>
        <name>NAD(+)</name>
        <dbReference type="ChEBI" id="CHEBI:57540"/>
    </ligand>
</feature>
<dbReference type="InterPro" id="IPR020828">
    <property type="entry name" value="GlycerAld_3-P_DH_NAD(P)-bd"/>
</dbReference>
<feature type="binding site" evidence="4">
    <location>
        <position position="236"/>
    </location>
    <ligand>
        <name>D-glyceraldehyde 3-phosphate</name>
        <dbReference type="ChEBI" id="CHEBI:59776"/>
    </ligand>
</feature>
<feature type="binding site" evidence="4">
    <location>
        <begin position="213"/>
        <end position="214"/>
    </location>
    <ligand>
        <name>D-glyceraldehyde 3-phosphate</name>
        <dbReference type="ChEBI" id="CHEBI:59776"/>
    </ligand>
</feature>
<evidence type="ECO:0000256" key="3">
    <source>
        <dbReference type="PIRSR" id="PIRSR000149-1"/>
    </source>
</evidence>
<accession>A0A9X7W3C1</accession>
<evidence type="ECO:0000256" key="6">
    <source>
        <dbReference type="PIRSR" id="PIRSR000149-4"/>
    </source>
</evidence>
<dbReference type="GO" id="GO:0051287">
    <property type="term" value="F:NAD binding"/>
    <property type="evidence" value="ECO:0007669"/>
    <property type="project" value="InterPro"/>
</dbReference>
<comment type="similarity">
    <text evidence="1 7">Belongs to the glyceraldehyde-3-phosphate dehydrogenase family.</text>
</comment>
<dbReference type="Proteomes" id="UP000663505">
    <property type="component" value="Chromosome"/>
</dbReference>
<evidence type="ECO:0000256" key="8">
    <source>
        <dbReference type="RuleBase" id="RU361160"/>
    </source>
</evidence>
<dbReference type="NCBIfam" id="TIGR01534">
    <property type="entry name" value="GAPDH-I"/>
    <property type="match status" value="1"/>
</dbReference>
<evidence type="ECO:0000259" key="9">
    <source>
        <dbReference type="SMART" id="SM00846"/>
    </source>
</evidence>
<evidence type="ECO:0000313" key="10">
    <source>
        <dbReference type="EMBL" id="QSO49452.1"/>
    </source>
</evidence>
<dbReference type="Pfam" id="PF00044">
    <property type="entry name" value="Gp_dh_N"/>
    <property type="match status" value="1"/>
</dbReference>
<dbReference type="CDD" id="cd18126">
    <property type="entry name" value="GAPDH_I_C"/>
    <property type="match status" value="1"/>
</dbReference>
<dbReference type="InterPro" id="IPR020829">
    <property type="entry name" value="GlycerAld_3-P_DH_cat"/>
</dbReference>
<dbReference type="SUPFAM" id="SSF51735">
    <property type="entry name" value="NAD(P)-binding Rossmann-fold domains"/>
    <property type="match status" value="1"/>
</dbReference>
<organism evidence="10 11">
    <name type="scientific">Alicyclobacillus mengziensis</name>
    <dbReference type="NCBI Taxonomy" id="2931921"/>
    <lineage>
        <taxon>Bacteria</taxon>
        <taxon>Bacillati</taxon>
        <taxon>Bacillota</taxon>
        <taxon>Bacilli</taxon>
        <taxon>Bacillales</taxon>
        <taxon>Alicyclobacillaceae</taxon>
        <taxon>Alicyclobacillus</taxon>
    </lineage>
</organism>
<protein>
    <recommendedName>
        <fullName evidence="8">Glyceraldehyde-3-phosphate dehydrogenase</fullName>
        <ecNumber evidence="8">1.2.1.-</ecNumber>
    </recommendedName>
</protein>
<feature type="binding site" evidence="4">
    <location>
        <position position="185"/>
    </location>
    <ligand>
        <name>D-glyceraldehyde 3-phosphate</name>
        <dbReference type="ChEBI" id="CHEBI:59776"/>
    </ligand>
</feature>
<dbReference type="GO" id="GO:0006006">
    <property type="term" value="P:glucose metabolic process"/>
    <property type="evidence" value="ECO:0007669"/>
    <property type="project" value="InterPro"/>
</dbReference>
<feature type="binding site" evidence="5">
    <location>
        <position position="120"/>
    </location>
    <ligand>
        <name>NAD(+)</name>
        <dbReference type="ChEBI" id="CHEBI:57540"/>
    </ligand>
</feature>
<keyword evidence="2 8" id="KW-0560">Oxidoreductase</keyword>
<dbReference type="InterPro" id="IPR020831">
    <property type="entry name" value="GlycerAld/Erythrose_P_DH"/>
</dbReference>
<name>A0A9X7W3C1_9BACL</name>
<dbReference type="InterPro" id="IPR036291">
    <property type="entry name" value="NAD(P)-bd_dom_sf"/>
</dbReference>
<dbReference type="InterPro" id="IPR020830">
    <property type="entry name" value="GlycerAld_3-P_DH_AS"/>
</dbReference>
<feature type="domain" description="Glyceraldehyde 3-phosphate dehydrogenase NAD(P) binding" evidence="9">
    <location>
        <begin position="3"/>
        <end position="155"/>
    </location>
</feature>
<feature type="site" description="Activates thiol group during catalysis" evidence="6">
    <location>
        <position position="182"/>
    </location>
</feature>
<dbReference type="PIRSF" id="PIRSF000149">
    <property type="entry name" value="GAP_DH"/>
    <property type="match status" value="1"/>
</dbReference>
<dbReference type="EMBL" id="CP071182">
    <property type="protein sequence ID" value="QSO49452.1"/>
    <property type="molecule type" value="Genomic_DNA"/>
</dbReference>
<feature type="binding site" evidence="5">
    <location>
        <position position="78"/>
    </location>
    <ligand>
        <name>NAD(+)</name>
        <dbReference type="ChEBI" id="CHEBI:57540"/>
    </ligand>
</feature>
<gene>
    <name evidence="10" type="primary">gap</name>
    <name evidence="10" type="ORF">JZ786_11415</name>
</gene>
<feature type="binding site" evidence="4">
    <location>
        <begin position="154"/>
        <end position="156"/>
    </location>
    <ligand>
        <name>D-glyceraldehyde 3-phosphate</name>
        <dbReference type="ChEBI" id="CHEBI:59776"/>
    </ligand>
</feature>
<keyword evidence="5" id="KW-0520">NAD</keyword>
<evidence type="ECO:0000256" key="1">
    <source>
        <dbReference type="ARBA" id="ARBA00007406"/>
    </source>
</evidence>
<dbReference type="KEGG" id="afx:JZ786_11415"/>
<dbReference type="SUPFAM" id="SSF55347">
    <property type="entry name" value="Glyceraldehyde-3-phosphate dehydrogenase-like, C-terminal domain"/>
    <property type="match status" value="1"/>
</dbReference>
<dbReference type="Gene3D" id="3.40.50.720">
    <property type="entry name" value="NAD(P)-binding Rossmann-like Domain"/>
    <property type="match status" value="1"/>
</dbReference>
<dbReference type="GO" id="GO:0050661">
    <property type="term" value="F:NADP binding"/>
    <property type="evidence" value="ECO:0007669"/>
    <property type="project" value="InterPro"/>
</dbReference>
<evidence type="ECO:0000256" key="4">
    <source>
        <dbReference type="PIRSR" id="PIRSR000149-2"/>
    </source>
</evidence>
<evidence type="ECO:0000256" key="7">
    <source>
        <dbReference type="RuleBase" id="RU000397"/>
    </source>
</evidence>
<feature type="binding site" evidence="5">
    <location>
        <position position="318"/>
    </location>
    <ligand>
        <name>NAD(+)</name>
        <dbReference type="ChEBI" id="CHEBI:57540"/>
    </ligand>
</feature>
<dbReference type="Gene3D" id="3.30.360.10">
    <property type="entry name" value="Dihydrodipicolinate Reductase, domain 2"/>
    <property type="match status" value="1"/>
</dbReference>
<evidence type="ECO:0000256" key="5">
    <source>
        <dbReference type="PIRSR" id="PIRSR000149-3"/>
    </source>
</evidence>
<dbReference type="RefSeq" id="WP_206658763.1">
    <property type="nucleotide sequence ID" value="NZ_CP071182.1"/>
</dbReference>
<keyword evidence="11" id="KW-1185">Reference proteome</keyword>
<dbReference type="CDD" id="cd05214">
    <property type="entry name" value="GAPDH_I_N"/>
    <property type="match status" value="1"/>
</dbReference>
<keyword evidence="5" id="KW-0547">Nucleotide-binding</keyword>
<dbReference type="InterPro" id="IPR006424">
    <property type="entry name" value="Glyceraldehyde-3-P_DH_1"/>
</dbReference>
<reference evidence="10 11" key="1">
    <citation type="submission" date="2021-02" db="EMBL/GenBank/DDBJ databases">
        <title>Alicyclobacillus curvatus sp. nov. and Alicyclobacillus mengziensis sp. nov., two acidophilic bacteria isolated from acid mine drainage.</title>
        <authorList>
            <person name="Huang Y."/>
        </authorList>
    </citation>
    <scope>NUCLEOTIDE SEQUENCE [LARGE SCALE GENOMIC DNA]</scope>
    <source>
        <strain evidence="10 11">S30H14</strain>
    </source>
</reference>
<dbReference type="PRINTS" id="PR00078">
    <property type="entry name" value="G3PDHDRGNASE"/>
</dbReference>